<evidence type="ECO:0000256" key="1">
    <source>
        <dbReference type="SAM" id="MobiDB-lite"/>
    </source>
</evidence>
<organism evidence="2 3">
    <name type="scientific">Musa troglodytarum</name>
    <name type="common">fe'i banana</name>
    <dbReference type="NCBI Taxonomy" id="320322"/>
    <lineage>
        <taxon>Eukaryota</taxon>
        <taxon>Viridiplantae</taxon>
        <taxon>Streptophyta</taxon>
        <taxon>Embryophyta</taxon>
        <taxon>Tracheophyta</taxon>
        <taxon>Spermatophyta</taxon>
        <taxon>Magnoliopsida</taxon>
        <taxon>Liliopsida</taxon>
        <taxon>Zingiberales</taxon>
        <taxon>Musaceae</taxon>
        <taxon>Musa</taxon>
    </lineage>
</organism>
<reference evidence="2" key="1">
    <citation type="submission" date="2022-05" db="EMBL/GenBank/DDBJ databases">
        <title>The Musa troglodytarum L. genome provides insights into the mechanism of non-climacteric behaviour and enrichment of carotenoids.</title>
        <authorList>
            <person name="Wang J."/>
        </authorList>
    </citation>
    <scope>NUCLEOTIDE SEQUENCE</scope>
    <source>
        <tissue evidence="2">Leaf</tissue>
    </source>
</reference>
<name>A0A9E7HM71_9LILI</name>
<keyword evidence="3" id="KW-1185">Reference proteome</keyword>
<protein>
    <submittedName>
        <fullName evidence="2">Uncharacterized protein</fullName>
    </submittedName>
</protein>
<dbReference type="Proteomes" id="UP001055439">
    <property type="component" value="Chromosome 8"/>
</dbReference>
<feature type="region of interest" description="Disordered" evidence="1">
    <location>
        <begin position="55"/>
        <end position="92"/>
    </location>
</feature>
<evidence type="ECO:0000313" key="2">
    <source>
        <dbReference type="EMBL" id="URE32103.1"/>
    </source>
</evidence>
<dbReference type="EMBL" id="CP097510">
    <property type="protein sequence ID" value="URE32103.1"/>
    <property type="molecule type" value="Genomic_DNA"/>
</dbReference>
<evidence type="ECO:0000313" key="3">
    <source>
        <dbReference type="Proteomes" id="UP001055439"/>
    </source>
</evidence>
<sequence length="126" mass="13470">MDADAGPRALVAHHLLSCSHHHINTHALDLMSNTKERRGGDPPKDASVVPGISVTTLHANPPRKDRWGRARLGLSSPATAEATAEDDASTMEKSSYGAIRTYQREERPHLAAFDLHSGLGDDGGGE</sequence>
<proteinExistence type="predicted"/>
<accession>A0A9E7HM71</accession>
<gene>
    <name evidence="2" type="ORF">MUK42_17925</name>
</gene>
<dbReference type="AlphaFoldDB" id="A0A9E7HM71"/>